<dbReference type="EMBL" id="JANPWB010000009">
    <property type="protein sequence ID" value="KAJ1153475.1"/>
    <property type="molecule type" value="Genomic_DNA"/>
</dbReference>
<organism evidence="2 3">
    <name type="scientific">Pleurodeles waltl</name>
    <name type="common">Iberian ribbed newt</name>
    <dbReference type="NCBI Taxonomy" id="8319"/>
    <lineage>
        <taxon>Eukaryota</taxon>
        <taxon>Metazoa</taxon>
        <taxon>Chordata</taxon>
        <taxon>Craniata</taxon>
        <taxon>Vertebrata</taxon>
        <taxon>Euteleostomi</taxon>
        <taxon>Amphibia</taxon>
        <taxon>Batrachia</taxon>
        <taxon>Caudata</taxon>
        <taxon>Salamandroidea</taxon>
        <taxon>Salamandridae</taxon>
        <taxon>Pleurodelinae</taxon>
        <taxon>Pleurodeles</taxon>
    </lineage>
</organism>
<reference evidence="2" key="1">
    <citation type="journal article" date="2022" name="bioRxiv">
        <title>Sequencing and chromosome-scale assembly of the giantPleurodeles waltlgenome.</title>
        <authorList>
            <person name="Brown T."/>
            <person name="Elewa A."/>
            <person name="Iarovenko S."/>
            <person name="Subramanian E."/>
            <person name="Araus A.J."/>
            <person name="Petzold A."/>
            <person name="Susuki M."/>
            <person name="Suzuki K.-i.T."/>
            <person name="Hayashi T."/>
            <person name="Toyoda A."/>
            <person name="Oliveira C."/>
            <person name="Osipova E."/>
            <person name="Leigh N.D."/>
            <person name="Simon A."/>
            <person name="Yun M.H."/>
        </authorList>
    </citation>
    <scope>NUCLEOTIDE SEQUENCE</scope>
    <source>
        <strain evidence="2">20211129_DDA</strain>
        <tissue evidence="2">Liver</tissue>
    </source>
</reference>
<evidence type="ECO:0000256" key="1">
    <source>
        <dbReference type="SAM" id="MobiDB-lite"/>
    </source>
</evidence>
<dbReference type="Proteomes" id="UP001066276">
    <property type="component" value="Chromosome 5"/>
</dbReference>
<dbReference type="AlphaFoldDB" id="A0AAV7RPP5"/>
<proteinExistence type="predicted"/>
<sequence length="258" mass="26976">MCLDLLAPVCTSPLEPPSQGVLEGKGVKEERGEPPHLPSALSITSDPPTPHHKCVSSCRVGVGGGSHQRPPIKPPCPPQHDLTGEILGCAPGTYRLVALCVPASGPVAPDAHTAFSPGPGWTRTEAVGRVASLLSRGARLVIPGPSSSTPNQPHPQGRAGFTSWAQGTFSALPPLPQPWQRYHYAVVPSWGPTDTMANVEKGKGDWSPHRPGGPISDSRAASSASGLGTFPCWRRLRPVAMPEASQEAATSPPRLLLP</sequence>
<feature type="compositionally biased region" description="Basic and acidic residues" evidence="1">
    <location>
        <begin position="25"/>
        <end position="34"/>
    </location>
</feature>
<name>A0AAV7RPP5_PLEWA</name>
<comment type="caution">
    <text evidence="2">The sequence shown here is derived from an EMBL/GenBank/DDBJ whole genome shotgun (WGS) entry which is preliminary data.</text>
</comment>
<accession>A0AAV7RPP5</accession>
<evidence type="ECO:0000313" key="3">
    <source>
        <dbReference type="Proteomes" id="UP001066276"/>
    </source>
</evidence>
<gene>
    <name evidence="2" type="ORF">NDU88_006234</name>
</gene>
<keyword evidence="3" id="KW-1185">Reference proteome</keyword>
<evidence type="ECO:0000313" key="2">
    <source>
        <dbReference type="EMBL" id="KAJ1153475.1"/>
    </source>
</evidence>
<protein>
    <submittedName>
        <fullName evidence="2">Uncharacterized protein</fullName>
    </submittedName>
</protein>
<feature type="region of interest" description="Disordered" evidence="1">
    <location>
        <begin position="202"/>
        <end position="225"/>
    </location>
</feature>
<feature type="region of interest" description="Disordered" evidence="1">
    <location>
        <begin position="14"/>
        <end position="50"/>
    </location>
</feature>